<dbReference type="SMART" id="SM00487">
    <property type="entry name" value="DEXDc"/>
    <property type="match status" value="1"/>
</dbReference>
<evidence type="ECO:0000259" key="2">
    <source>
        <dbReference type="PROSITE" id="PS51192"/>
    </source>
</evidence>
<dbReference type="Proteomes" id="UP000093412">
    <property type="component" value="Unassembled WGS sequence"/>
</dbReference>
<gene>
    <name evidence="3" type="primary">uvrB_2</name>
    <name evidence="3" type="ORF">OERS_32000</name>
</gene>
<evidence type="ECO:0000313" key="3">
    <source>
        <dbReference type="EMBL" id="OCI30103.1"/>
    </source>
</evidence>
<dbReference type="CDD" id="cd18799">
    <property type="entry name" value="SF2_C_EcoAI-like"/>
    <property type="match status" value="1"/>
</dbReference>
<dbReference type="Pfam" id="PF13588">
    <property type="entry name" value="HSDR_N_2"/>
    <property type="match status" value="1"/>
</dbReference>
<dbReference type="CDD" id="cd18032">
    <property type="entry name" value="DEXHc_RE_I_III_res"/>
    <property type="match status" value="1"/>
</dbReference>
<dbReference type="InterPro" id="IPR006935">
    <property type="entry name" value="Helicase/UvrB_N"/>
</dbReference>
<keyword evidence="4" id="KW-1185">Reference proteome</keyword>
<feature type="coiled-coil region" evidence="1">
    <location>
        <begin position="201"/>
        <end position="228"/>
    </location>
</feature>
<dbReference type="InterPro" id="IPR013670">
    <property type="entry name" value="EcoEI_R_C_dom"/>
</dbReference>
<dbReference type="InterPro" id="IPR014001">
    <property type="entry name" value="Helicase_ATP-bd"/>
</dbReference>
<feature type="domain" description="Helicase ATP-binding" evidence="2">
    <location>
        <begin position="396"/>
        <end position="553"/>
    </location>
</feature>
<protein>
    <submittedName>
        <fullName evidence="3">UvrABC system protein B</fullName>
    </submittedName>
</protein>
<dbReference type="Pfam" id="PF00271">
    <property type="entry name" value="Helicase_C"/>
    <property type="match status" value="1"/>
</dbReference>
<dbReference type="Gene3D" id="3.40.50.300">
    <property type="entry name" value="P-loop containing nucleotide triphosphate hydrolases"/>
    <property type="match status" value="2"/>
</dbReference>
<dbReference type="Pfam" id="PF08463">
    <property type="entry name" value="EcoEI_R_C"/>
    <property type="match status" value="1"/>
</dbReference>
<dbReference type="Gene3D" id="3.90.1570.30">
    <property type="match status" value="1"/>
</dbReference>
<dbReference type="Pfam" id="PF13643">
    <property type="entry name" value="DUF4145"/>
    <property type="match status" value="1"/>
</dbReference>
<dbReference type="InterPro" id="IPR027417">
    <property type="entry name" value="P-loop_NTPase"/>
</dbReference>
<name>A0ABX2Y0L8_9CELL</name>
<dbReference type="EMBL" id="MAQA01000045">
    <property type="protein sequence ID" value="OCI30103.1"/>
    <property type="molecule type" value="Genomic_DNA"/>
</dbReference>
<dbReference type="InterPro" id="IPR029464">
    <property type="entry name" value="HSDR_N"/>
</dbReference>
<comment type="caution">
    <text evidence="3">The sequence shown here is derived from an EMBL/GenBank/DDBJ whole genome shotgun (WGS) entry which is preliminary data.</text>
</comment>
<reference evidence="3 4" key="1">
    <citation type="submission" date="2016-06" db="EMBL/GenBank/DDBJ databases">
        <title>Genome sequence of Oerskovia enterophila DSM 43852.</title>
        <authorList>
            <person name="Poehlein A."/>
            <person name="Jag V."/>
            <person name="Bengelsdorf F.R."/>
            <person name="Daniel R."/>
            <person name="Duerre P."/>
        </authorList>
    </citation>
    <scope>NUCLEOTIDE SEQUENCE [LARGE SCALE GENOMIC DNA]</scope>
    <source>
        <strain evidence="3 4">DSM 43852</strain>
    </source>
</reference>
<keyword evidence="1" id="KW-0175">Coiled coil</keyword>
<organism evidence="3 4">
    <name type="scientific">Oerskovia enterophila</name>
    <dbReference type="NCBI Taxonomy" id="43678"/>
    <lineage>
        <taxon>Bacteria</taxon>
        <taxon>Bacillati</taxon>
        <taxon>Actinomycetota</taxon>
        <taxon>Actinomycetes</taxon>
        <taxon>Micrococcales</taxon>
        <taxon>Cellulomonadaceae</taxon>
        <taxon>Oerskovia</taxon>
    </lineage>
</organism>
<dbReference type="PANTHER" id="PTHR47396">
    <property type="entry name" value="TYPE I RESTRICTION ENZYME ECOKI R PROTEIN"/>
    <property type="match status" value="1"/>
</dbReference>
<sequence length="1154" mass="127822">MRGSNLHPPSSTISLISAGLIARVFTVQPQGLTSNFGFIKGVWPTVWQDCARAESYLTTDPRSACFYARRAVEVLVPHLYDLLALQVPYKADLSAMINDAAFKQVSGHSIGTKLNLVRKVGNAAVHEPKPIATQVALQVLRELHHIVVWAAFRYSPARDAVPTSSAFDPTLAAKAAPLTQTELVKLAAKFRAQDEAHAKALEEKDELLAAHEAEIAALREQVKAAQAASSAEDHHDYTEADTRRLFIDLLLHEAGWPLADARDREYPVTGMPNADGTGVVDYVLWGADGRPLAVVEAKRTTKSPQVGQHQAKLYADCLEAQFGRRPVVFFTNGYEHWIWDDAAGYPPREVQGFLTRDELELTIQRRQAREELASAPVNTQVAGRPYQVRAIKAVGDAFDRKQREALLVMATGTGKTRTVIALVDQLMKAGWVKRVLFLADRTALVNQAVNAFKANLPAVATVNLVTEKVAEGRVFASTYPSMMNLIDEVDGGVRRFGPGFFDLVVIDEAHRSVYAKYGAIFEYFDSLIVGLTATPKDEVDHNTYRLFHLEDGVPTDAYGLDEAIADQWLVPPVAISVGTKFLRTGIKYAELSQAEKEEWDLLDWGDDGAPDEVGAEELNRFLFNEDTVEKVLSELMTRGHKVAGGDRLAKTIVFAKNQEHAEFVQKVFDAQYPEHAGHFASVITHASGPYAQNLIDTFSHPEKAPHIAISVDMLDTGIDVPEVANLVFFKSVRSKTKFWQMLGRGTRLRPDLYGSGEDKKDFYVFDFCGNLEYFSQDLPGTEGSVQKSLTQRIVEARLGLLTGLDTSSSYPELRAETAAALHSFVAGMNLDNFVVRPHRKHVERFADADAWATLTREQAEDVLNHLAGLPSLAGASDKDLDAKRFDLLILRCQLATLEGDVVATERLRGQVQEIAEALHALAHLPAIATHAELIEAVAGEEWWIDVTLPMLELARLRLRGLVRLIEKIRRDRVYSDFEDTLGESTVVELPQVTPGTNWERFRAKAHAYLGDHIDDLILQKVRRNKQLTETDLDALQTMLLDSGAGQVADIAWAAEKEHGLGLFIRRLVGLDRSAVEEVFAHYLDGALFNVSQVRFVRMIVDELTANGVMEPTRLFEAPYVDHAPTGPIDLFPATDVRVIVDILGTVRRHAQAVS</sequence>
<dbReference type="InterPro" id="IPR050742">
    <property type="entry name" value="Helicase_Restrict-Modif_Enz"/>
</dbReference>
<evidence type="ECO:0000313" key="4">
    <source>
        <dbReference type="Proteomes" id="UP000093412"/>
    </source>
</evidence>
<dbReference type="InterPro" id="IPR001650">
    <property type="entry name" value="Helicase_C-like"/>
</dbReference>
<dbReference type="PROSITE" id="PS51192">
    <property type="entry name" value="HELICASE_ATP_BIND_1"/>
    <property type="match status" value="1"/>
</dbReference>
<dbReference type="PANTHER" id="PTHR47396:SF1">
    <property type="entry name" value="ATP-DEPENDENT HELICASE IRC3-RELATED"/>
    <property type="match status" value="1"/>
</dbReference>
<dbReference type="InterPro" id="IPR025285">
    <property type="entry name" value="DUF4145"/>
</dbReference>
<accession>A0ABX2Y0L8</accession>
<evidence type="ECO:0000256" key="1">
    <source>
        <dbReference type="SAM" id="Coils"/>
    </source>
</evidence>
<dbReference type="SUPFAM" id="SSF52540">
    <property type="entry name" value="P-loop containing nucleoside triphosphate hydrolases"/>
    <property type="match status" value="2"/>
</dbReference>
<proteinExistence type="predicted"/>
<dbReference type="Pfam" id="PF04851">
    <property type="entry name" value="ResIII"/>
    <property type="match status" value="1"/>
</dbReference>